<dbReference type="Proteomes" id="UP000324091">
    <property type="component" value="Chromosome 15"/>
</dbReference>
<comment type="caution">
    <text evidence="2">The sequence shown here is derived from an EMBL/GenBank/DDBJ whole genome shotgun (WGS) entry which is preliminary data.</text>
</comment>
<feature type="compositionally biased region" description="Acidic residues" evidence="1">
    <location>
        <begin position="59"/>
        <end position="68"/>
    </location>
</feature>
<protein>
    <submittedName>
        <fullName evidence="2">Uncharacterized protein</fullName>
    </submittedName>
</protein>
<sequence length="68" mass="7710">MVCADDVLTKEEQIGLLFRAKRTCEGNIKAKHKLPQGHVREARSSDKLYQKQRDKASVLEDEVNQAGQ</sequence>
<proteinExistence type="predicted"/>
<dbReference type="EMBL" id="RHFK02000007">
    <property type="protein sequence ID" value="TWW73785.1"/>
    <property type="molecule type" value="Genomic_DNA"/>
</dbReference>
<evidence type="ECO:0000313" key="3">
    <source>
        <dbReference type="Proteomes" id="UP000324091"/>
    </source>
</evidence>
<accession>A0A5C6P380</accession>
<feature type="region of interest" description="Disordered" evidence="1">
    <location>
        <begin position="31"/>
        <end position="68"/>
    </location>
</feature>
<keyword evidence="3" id="KW-1185">Reference proteome</keyword>
<dbReference type="AlphaFoldDB" id="A0A5C6P380"/>
<gene>
    <name evidence="2" type="ORF">D4764_15G0011810</name>
</gene>
<evidence type="ECO:0000313" key="2">
    <source>
        <dbReference type="EMBL" id="TWW73785.1"/>
    </source>
</evidence>
<name>A0A5C6P380_9TELE</name>
<reference evidence="2 3" key="1">
    <citation type="submission" date="2019-04" db="EMBL/GenBank/DDBJ databases">
        <title>Chromosome genome assembly for Takifugu flavidus.</title>
        <authorList>
            <person name="Xiao S."/>
        </authorList>
    </citation>
    <scope>NUCLEOTIDE SEQUENCE [LARGE SCALE GENOMIC DNA]</scope>
    <source>
        <strain evidence="2">HTHZ2018</strain>
        <tissue evidence="2">Muscle</tissue>
    </source>
</reference>
<organism evidence="2 3">
    <name type="scientific">Takifugu flavidus</name>
    <name type="common">sansaifugu</name>
    <dbReference type="NCBI Taxonomy" id="433684"/>
    <lineage>
        <taxon>Eukaryota</taxon>
        <taxon>Metazoa</taxon>
        <taxon>Chordata</taxon>
        <taxon>Craniata</taxon>
        <taxon>Vertebrata</taxon>
        <taxon>Euteleostomi</taxon>
        <taxon>Actinopterygii</taxon>
        <taxon>Neopterygii</taxon>
        <taxon>Teleostei</taxon>
        <taxon>Neoteleostei</taxon>
        <taxon>Acanthomorphata</taxon>
        <taxon>Eupercaria</taxon>
        <taxon>Tetraodontiformes</taxon>
        <taxon>Tetradontoidea</taxon>
        <taxon>Tetraodontidae</taxon>
        <taxon>Takifugu</taxon>
    </lineage>
</organism>
<feature type="compositionally biased region" description="Basic and acidic residues" evidence="1">
    <location>
        <begin position="38"/>
        <end position="58"/>
    </location>
</feature>
<evidence type="ECO:0000256" key="1">
    <source>
        <dbReference type="SAM" id="MobiDB-lite"/>
    </source>
</evidence>